<dbReference type="PRINTS" id="PR00237">
    <property type="entry name" value="GPCRRHODOPSN"/>
</dbReference>
<keyword evidence="7" id="KW-0807">Transducer</keyword>
<evidence type="ECO:0000256" key="2">
    <source>
        <dbReference type="ARBA" id="ARBA00022692"/>
    </source>
</evidence>
<gene>
    <name evidence="11" type="ORF">PECUL_23A055446</name>
</gene>
<comment type="subcellular location">
    <subcellularLocation>
        <location evidence="1">Membrane</location>
        <topology evidence="1">Multi-pass membrane protein</topology>
    </subcellularLocation>
</comment>
<feature type="transmembrane region" description="Helical" evidence="9">
    <location>
        <begin position="85"/>
        <end position="103"/>
    </location>
</feature>
<feature type="transmembrane region" description="Helical" evidence="9">
    <location>
        <begin position="303"/>
        <end position="329"/>
    </location>
</feature>
<reference evidence="11" key="1">
    <citation type="submission" date="2022-03" db="EMBL/GenBank/DDBJ databases">
        <authorList>
            <person name="Alioto T."/>
            <person name="Alioto T."/>
            <person name="Gomez Garrido J."/>
        </authorList>
    </citation>
    <scope>NUCLEOTIDE SEQUENCE</scope>
</reference>
<dbReference type="GO" id="GO:0007204">
    <property type="term" value="P:positive regulation of cytosolic calcium ion concentration"/>
    <property type="evidence" value="ECO:0007669"/>
    <property type="project" value="TreeGrafter"/>
</dbReference>
<dbReference type="GO" id="GO:0004930">
    <property type="term" value="F:G protein-coupled receptor activity"/>
    <property type="evidence" value="ECO:0007669"/>
    <property type="project" value="UniProtKB-KW"/>
</dbReference>
<keyword evidence="2 9" id="KW-0812">Transmembrane</keyword>
<keyword evidence="4" id="KW-0297">G-protein coupled receptor</keyword>
<feature type="transmembrane region" description="Helical" evidence="9">
    <location>
        <begin position="454"/>
        <end position="474"/>
    </location>
</feature>
<evidence type="ECO:0000256" key="1">
    <source>
        <dbReference type="ARBA" id="ARBA00004141"/>
    </source>
</evidence>
<organism evidence="11 12">
    <name type="scientific">Pelobates cultripes</name>
    <name type="common">Western spadefoot toad</name>
    <dbReference type="NCBI Taxonomy" id="61616"/>
    <lineage>
        <taxon>Eukaryota</taxon>
        <taxon>Metazoa</taxon>
        <taxon>Chordata</taxon>
        <taxon>Craniata</taxon>
        <taxon>Vertebrata</taxon>
        <taxon>Euteleostomi</taxon>
        <taxon>Amphibia</taxon>
        <taxon>Batrachia</taxon>
        <taxon>Anura</taxon>
        <taxon>Pelobatoidea</taxon>
        <taxon>Pelobatidae</taxon>
        <taxon>Pelobates</taxon>
    </lineage>
</organism>
<feature type="transmembrane region" description="Helical" evidence="9">
    <location>
        <begin position="6"/>
        <end position="33"/>
    </location>
</feature>
<dbReference type="AlphaFoldDB" id="A0AAD1W7P0"/>
<dbReference type="PANTHER" id="PTHR24225:SF71">
    <property type="entry name" value="C3A ANAPHYLATOXIN CHEMOTACTIC RECEPTOR-LIKE"/>
    <property type="match status" value="1"/>
</dbReference>
<dbReference type="PANTHER" id="PTHR24225">
    <property type="entry name" value="CHEMOTACTIC RECEPTOR"/>
    <property type="match status" value="1"/>
</dbReference>
<feature type="transmembrane region" description="Helical" evidence="9">
    <location>
        <begin position="606"/>
        <end position="631"/>
    </location>
</feature>
<dbReference type="PROSITE" id="PS50262">
    <property type="entry name" value="G_PROTEIN_RECEP_F1_2"/>
    <property type="match status" value="2"/>
</dbReference>
<dbReference type="SUPFAM" id="SSF81321">
    <property type="entry name" value="Family A G protein-coupled receptor-like"/>
    <property type="match status" value="2"/>
</dbReference>
<keyword evidence="5 9" id="KW-0472">Membrane</keyword>
<dbReference type="GO" id="GO:0007200">
    <property type="term" value="P:phospholipase C-activating G protein-coupled receptor signaling pathway"/>
    <property type="evidence" value="ECO:0007669"/>
    <property type="project" value="TreeGrafter"/>
</dbReference>
<evidence type="ECO:0000256" key="3">
    <source>
        <dbReference type="ARBA" id="ARBA00022989"/>
    </source>
</evidence>
<dbReference type="GO" id="GO:0004875">
    <property type="term" value="F:complement receptor activity"/>
    <property type="evidence" value="ECO:0007669"/>
    <property type="project" value="TreeGrafter"/>
</dbReference>
<accession>A0AAD1W7P0</accession>
<feature type="transmembrane region" description="Helical" evidence="9">
    <location>
        <begin position="264"/>
        <end position="291"/>
    </location>
</feature>
<keyword evidence="3 9" id="KW-1133">Transmembrane helix</keyword>
<evidence type="ECO:0000256" key="4">
    <source>
        <dbReference type="ARBA" id="ARBA00023040"/>
    </source>
</evidence>
<dbReference type="InterPro" id="IPR000826">
    <property type="entry name" value="Formyl_rcpt-rel"/>
</dbReference>
<feature type="transmembrane region" description="Helical" evidence="9">
    <location>
        <begin position="643"/>
        <end position="662"/>
    </location>
</feature>
<comment type="similarity">
    <text evidence="8">Belongs to the chemokine-like receptor (CMKLR) family.</text>
</comment>
<dbReference type="EMBL" id="OW240916">
    <property type="protein sequence ID" value="CAH2291741.1"/>
    <property type="molecule type" value="Genomic_DNA"/>
</dbReference>
<evidence type="ECO:0000256" key="6">
    <source>
        <dbReference type="ARBA" id="ARBA00023170"/>
    </source>
</evidence>
<evidence type="ECO:0000256" key="5">
    <source>
        <dbReference type="ARBA" id="ARBA00023136"/>
    </source>
</evidence>
<feature type="transmembrane region" description="Helical" evidence="9">
    <location>
        <begin position="494"/>
        <end position="512"/>
    </location>
</feature>
<evidence type="ECO:0000256" key="9">
    <source>
        <dbReference type="SAM" id="Phobius"/>
    </source>
</evidence>
<name>A0AAD1W7P0_PELCU</name>
<feature type="transmembrane region" description="Helical" evidence="9">
    <location>
        <begin position="712"/>
        <end position="738"/>
    </location>
</feature>
<evidence type="ECO:0000256" key="8">
    <source>
        <dbReference type="ARBA" id="ARBA00025736"/>
    </source>
</evidence>
<protein>
    <submittedName>
        <fullName evidence="11">Chemokine-like receptor 1</fullName>
    </submittedName>
</protein>
<dbReference type="InterPro" id="IPR000276">
    <property type="entry name" value="GPCR_Rhodpsn"/>
</dbReference>
<feature type="transmembrane region" description="Helical" evidence="9">
    <location>
        <begin position="45"/>
        <end position="65"/>
    </location>
</feature>
<feature type="domain" description="G-protein coupled receptors family 1 profile" evidence="10">
    <location>
        <begin position="435"/>
        <end position="660"/>
    </location>
</feature>
<dbReference type="Pfam" id="PF00001">
    <property type="entry name" value="7tm_1"/>
    <property type="match status" value="3"/>
</dbReference>
<dbReference type="InterPro" id="IPR017452">
    <property type="entry name" value="GPCR_Rhodpsn_7TM"/>
</dbReference>
<dbReference type="GO" id="GO:0006954">
    <property type="term" value="P:inflammatory response"/>
    <property type="evidence" value="ECO:0007669"/>
    <property type="project" value="TreeGrafter"/>
</dbReference>
<evidence type="ECO:0000313" key="12">
    <source>
        <dbReference type="Proteomes" id="UP001295444"/>
    </source>
</evidence>
<evidence type="ECO:0000256" key="7">
    <source>
        <dbReference type="ARBA" id="ARBA00023224"/>
    </source>
</evidence>
<feature type="transmembrane region" description="Helical" evidence="9">
    <location>
        <begin position="422"/>
        <end position="447"/>
    </location>
</feature>
<dbReference type="GO" id="GO:0005886">
    <property type="term" value="C:plasma membrane"/>
    <property type="evidence" value="ECO:0007669"/>
    <property type="project" value="TreeGrafter"/>
</dbReference>
<proteinExistence type="inferred from homology"/>
<dbReference type="Proteomes" id="UP001295444">
    <property type="component" value="Chromosome 05"/>
</dbReference>
<sequence>MRTDSVIIQYTVFALQIVTCVVGLLGNTAVICVSSCILKKTKSKIWFLNLAVADLIFLLFLPLNMVTLFNGNWSFGLHLCKLYNFIYVCNMYASIFIIAALNIDRTLSVAKPIWHHKFITKSIYYTVCALIWTVTILASLPVIFVSVEYNNEGKTECRLYDIGHFNCKDNIRQTWSTFNESYIFNNNSQILENNVTEPDLSQTMRPNEIMDDLNNGSTYNSPNISYFSIPIIPHNIPQCFDNGYLMDSETLESWNKMIYLTESIIIPLLIIGYIVPLSVILCSNVIIILSVRKSQAVKTLRMYRIIVTVVVVYFLTCTPLVVGEVILLISARKMNFELMKNVIDTLPLLYTIAYMNSCLNPIVYVLVGTKVICDCDKGWGGVGQGMGKINVEGVKGQGQVGWVCWLVRINVEGVKGQGQVGWVMLIVTCVVGLLGNTAVICVSSCILKKTKSKIWFLNLAVADLIFLLFLPLNTVTLFNGNWSFGLYLCKIHNFIYVWNMYASIFIITALNIDRTLSVVKSIWHHKFITKNIHYSVCALICKDIRQIRSTFNERSNNEKNGTPNYILVGSRMSMLLHNIPQCFDKIVMDNDTHELWNKMIYLTESIIISLLIIGYFVPMSIILCSNVIIILRVGKSQAVKTLKIYRIIVTVVVGFFLTWTLLSGGNILPQHLDGLLSANQESVGYEPEKHSIIYGRVCPAFTMRTDSVIIQYTVFALQIFTCVVGLLVTILASLPVIFVSVEYNNEGKTECRLYDIGHFNGNDNMMRQTRSTFNFHSTRKVQEGQTPAALIDKATIDSTLKRNSERAGRRIATADSVTVVSWSSLAEATKVEQTSATVLEASPLFVLAGGDISVLTPPVKYDKLIK</sequence>
<keyword evidence="6 11" id="KW-0675">Receptor</keyword>
<evidence type="ECO:0000313" key="11">
    <source>
        <dbReference type="EMBL" id="CAH2291741.1"/>
    </source>
</evidence>
<dbReference type="Gene3D" id="1.20.1070.10">
    <property type="entry name" value="Rhodopsin 7-helix transmembrane proteins"/>
    <property type="match status" value="4"/>
</dbReference>
<feature type="transmembrane region" description="Helical" evidence="9">
    <location>
        <begin position="123"/>
        <end position="144"/>
    </location>
</feature>
<keyword evidence="12" id="KW-1185">Reference proteome</keyword>
<evidence type="ECO:0000259" key="10">
    <source>
        <dbReference type="PROSITE" id="PS50262"/>
    </source>
</evidence>
<feature type="domain" description="G-protein coupled receptors family 1 profile" evidence="10">
    <location>
        <begin position="26"/>
        <end position="364"/>
    </location>
</feature>